<dbReference type="SUPFAM" id="SSF49842">
    <property type="entry name" value="TNF-like"/>
    <property type="match status" value="1"/>
</dbReference>
<dbReference type="PANTHER" id="PTHR15427">
    <property type="entry name" value="EMILIN ELASTIN MICROFIBRIL INTERFACE-LOCATED PROTEIN ELASTIN MICROFIBRIL INTERFACER"/>
    <property type="match status" value="1"/>
</dbReference>
<dbReference type="PANTHER" id="PTHR15427:SF50">
    <property type="entry name" value="COMPLEMENT C1Q TUMOR NECROSIS FACTOR-RELATED PROTEIN 2-LIKE"/>
    <property type="match status" value="1"/>
</dbReference>
<dbReference type="AlphaFoldDB" id="A0A401TQ18"/>
<evidence type="ECO:0000313" key="5">
    <source>
        <dbReference type="Proteomes" id="UP000287033"/>
    </source>
</evidence>
<dbReference type="Gene3D" id="2.60.120.40">
    <property type="match status" value="1"/>
</dbReference>
<gene>
    <name evidence="4" type="ORF">chiPu_0028966</name>
</gene>
<evidence type="ECO:0000313" key="4">
    <source>
        <dbReference type="EMBL" id="GCC44719.1"/>
    </source>
</evidence>
<protein>
    <recommendedName>
        <fullName evidence="3">C1q domain-containing protein</fullName>
    </recommendedName>
</protein>
<comment type="caution">
    <text evidence="4">The sequence shown here is derived from an EMBL/GenBank/DDBJ whole genome shotgun (WGS) entry which is preliminary data.</text>
</comment>
<feature type="domain" description="C1q" evidence="3">
    <location>
        <begin position="1"/>
        <end position="130"/>
    </location>
</feature>
<comment type="subcellular location">
    <subcellularLocation>
        <location evidence="1">Secreted</location>
    </subcellularLocation>
</comment>
<evidence type="ECO:0000259" key="3">
    <source>
        <dbReference type="PROSITE" id="PS50871"/>
    </source>
</evidence>
<dbReference type="PROSITE" id="PS50871">
    <property type="entry name" value="C1Q"/>
    <property type="match status" value="1"/>
</dbReference>
<dbReference type="OMA" id="YLMRNDE"/>
<reference evidence="4 5" key="1">
    <citation type="journal article" date="2018" name="Nat. Ecol. Evol.">
        <title>Shark genomes provide insights into elasmobranch evolution and the origin of vertebrates.</title>
        <authorList>
            <person name="Hara Y"/>
            <person name="Yamaguchi K"/>
            <person name="Onimaru K"/>
            <person name="Kadota M"/>
            <person name="Koyanagi M"/>
            <person name="Keeley SD"/>
            <person name="Tatsumi K"/>
            <person name="Tanaka K"/>
            <person name="Motone F"/>
            <person name="Kageyama Y"/>
            <person name="Nozu R"/>
            <person name="Adachi N"/>
            <person name="Nishimura O"/>
            <person name="Nakagawa R"/>
            <person name="Tanegashima C"/>
            <person name="Kiyatake I"/>
            <person name="Matsumoto R"/>
            <person name="Murakumo K"/>
            <person name="Nishida K"/>
            <person name="Terakita A"/>
            <person name="Kuratani S"/>
            <person name="Sato K"/>
            <person name="Hyodo S Kuraku.S."/>
        </authorList>
    </citation>
    <scope>NUCLEOTIDE SEQUENCE [LARGE SCALE GENOMIC DNA]</scope>
</reference>
<dbReference type="EMBL" id="BEZZ01145030">
    <property type="protein sequence ID" value="GCC44719.1"/>
    <property type="molecule type" value="Genomic_DNA"/>
</dbReference>
<dbReference type="Proteomes" id="UP000287033">
    <property type="component" value="Unassembled WGS sequence"/>
</dbReference>
<dbReference type="InterPro" id="IPR001073">
    <property type="entry name" value="C1q_dom"/>
</dbReference>
<dbReference type="OrthoDB" id="6154955at2759"/>
<accession>A0A401TQ18</accession>
<dbReference type="SMART" id="SM00110">
    <property type="entry name" value="C1Q"/>
    <property type="match status" value="1"/>
</dbReference>
<dbReference type="Pfam" id="PF00386">
    <property type="entry name" value="C1q"/>
    <property type="match status" value="1"/>
</dbReference>
<proteinExistence type="predicted"/>
<dbReference type="GO" id="GO:0005576">
    <property type="term" value="C:extracellular region"/>
    <property type="evidence" value="ECO:0007669"/>
    <property type="project" value="UniProtKB-SubCell"/>
</dbReference>
<organism evidence="4 5">
    <name type="scientific">Chiloscyllium punctatum</name>
    <name type="common">Brownbanded bambooshark</name>
    <name type="synonym">Hemiscyllium punctatum</name>
    <dbReference type="NCBI Taxonomy" id="137246"/>
    <lineage>
        <taxon>Eukaryota</taxon>
        <taxon>Metazoa</taxon>
        <taxon>Chordata</taxon>
        <taxon>Craniata</taxon>
        <taxon>Vertebrata</taxon>
        <taxon>Chondrichthyes</taxon>
        <taxon>Elasmobranchii</taxon>
        <taxon>Galeomorphii</taxon>
        <taxon>Galeoidea</taxon>
        <taxon>Orectolobiformes</taxon>
        <taxon>Hemiscylliidae</taxon>
        <taxon>Chiloscyllium</taxon>
    </lineage>
</organism>
<evidence type="ECO:0000256" key="2">
    <source>
        <dbReference type="ARBA" id="ARBA00022525"/>
    </source>
</evidence>
<keyword evidence="2" id="KW-0964">Secreted</keyword>
<dbReference type="PRINTS" id="PR00007">
    <property type="entry name" value="COMPLEMNTC1Q"/>
</dbReference>
<sequence>VIFHAQVSDGKNPVAQKRVIYDLVTINKGLAYNPVTGFFTVPVPGLYQFTYSLLAQMTSERTAVYLMRNDENQSYLHSILKSGQAQSSSMDTILSLNRDDQVWVRLGTGSAWSGLGALNFQGVLLEAEED</sequence>
<feature type="non-terminal residue" evidence="4">
    <location>
        <position position="1"/>
    </location>
</feature>
<keyword evidence="5" id="KW-1185">Reference proteome</keyword>
<evidence type="ECO:0000256" key="1">
    <source>
        <dbReference type="ARBA" id="ARBA00004613"/>
    </source>
</evidence>
<dbReference type="InterPro" id="IPR008983">
    <property type="entry name" value="Tumour_necrosis_fac-like_dom"/>
</dbReference>
<dbReference type="InterPro" id="IPR050392">
    <property type="entry name" value="Collagen/C1q_domain"/>
</dbReference>
<name>A0A401TQ18_CHIPU</name>